<dbReference type="PROSITE" id="PS50887">
    <property type="entry name" value="GGDEF"/>
    <property type="match status" value="1"/>
</dbReference>
<accession>A0A562QI55</accession>
<dbReference type="GO" id="GO:0071111">
    <property type="term" value="F:cyclic-guanylate-specific phosphodiesterase activity"/>
    <property type="evidence" value="ECO:0007669"/>
    <property type="project" value="InterPro"/>
</dbReference>
<dbReference type="Proteomes" id="UP000316905">
    <property type="component" value="Unassembled WGS sequence"/>
</dbReference>
<dbReference type="InterPro" id="IPR000160">
    <property type="entry name" value="GGDEF_dom"/>
</dbReference>
<name>A0A562QI55_9PSED</name>
<dbReference type="SMART" id="SM00065">
    <property type="entry name" value="GAF"/>
    <property type="match status" value="1"/>
</dbReference>
<dbReference type="OrthoDB" id="9804951at2"/>
<evidence type="ECO:0000313" key="3">
    <source>
        <dbReference type="EMBL" id="TWI55736.1"/>
    </source>
</evidence>
<dbReference type="SMART" id="SM00052">
    <property type="entry name" value="EAL"/>
    <property type="match status" value="1"/>
</dbReference>
<dbReference type="InterPro" id="IPR043128">
    <property type="entry name" value="Rev_trsase/Diguanyl_cyclase"/>
</dbReference>
<dbReference type="InterPro" id="IPR035919">
    <property type="entry name" value="EAL_sf"/>
</dbReference>
<evidence type="ECO:0000259" key="1">
    <source>
        <dbReference type="PROSITE" id="PS50883"/>
    </source>
</evidence>
<dbReference type="InterPro" id="IPR029787">
    <property type="entry name" value="Nucleotide_cyclase"/>
</dbReference>
<organism evidence="3 4">
    <name type="scientific">Pseudomonas duriflava</name>
    <dbReference type="NCBI Taxonomy" id="459528"/>
    <lineage>
        <taxon>Bacteria</taxon>
        <taxon>Pseudomonadati</taxon>
        <taxon>Pseudomonadota</taxon>
        <taxon>Gammaproteobacteria</taxon>
        <taxon>Pseudomonadales</taxon>
        <taxon>Pseudomonadaceae</taxon>
        <taxon>Pseudomonas</taxon>
    </lineage>
</organism>
<dbReference type="CDD" id="cd01948">
    <property type="entry name" value="EAL"/>
    <property type="match status" value="1"/>
</dbReference>
<dbReference type="SMART" id="SM00267">
    <property type="entry name" value="GGDEF"/>
    <property type="match status" value="1"/>
</dbReference>
<dbReference type="InterPro" id="IPR001633">
    <property type="entry name" value="EAL_dom"/>
</dbReference>
<dbReference type="PANTHER" id="PTHR33121:SF19">
    <property type="entry name" value="CYCLIC DI-GMP PHOSPHODIESTERASE PA2567"/>
    <property type="match status" value="1"/>
</dbReference>
<dbReference type="PROSITE" id="PS50883">
    <property type="entry name" value="EAL"/>
    <property type="match status" value="1"/>
</dbReference>
<dbReference type="Pfam" id="PF00990">
    <property type="entry name" value="GGDEF"/>
    <property type="match status" value="1"/>
</dbReference>
<dbReference type="Pfam" id="PF01590">
    <property type="entry name" value="GAF"/>
    <property type="match status" value="1"/>
</dbReference>
<dbReference type="InterPro" id="IPR003018">
    <property type="entry name" value="GAF"/>
</dbReference>
<protein>
    <submittedName>
        <fullName evidence="3">EAL domain-containing protein (Putative c-di-GMP-specific phosphodiesterase class I)</fullName>
    </submittedName>
</protein>
<dbReference type="PANTHER" id="PTHR33121">
    <property type="entry name" value="CYCLIC DI-GMP PHOSPHODIESTERASE PDEF"/>
    <property type="match status" value="1"/>
</dbReference>
<evidence type="ECO:0000259" key="2">
    <source>
        <dbReference type="PROSITE" id="PS50887"/>
    </source>
</evidence>
<gene>
    <name evidence="3" type="ORF">IQ22_01669</name>
</gene>
<dbReference type="SUPFAM" id="SSF55073">
    <property type="entry name" value="Nucleotide cyclase"/>
    <property type="match status" value="1"/>
</dbReference>
<sequence>MTYDVPVPANEIERVAEIQELCLLDPLPDPVFDGIVKLAAELFKVPIALVSIVDTNRQWFRARVGLAIQETPREQSFCTYAILSDKPFVVPDTLQDPRFQNNPLVTGEPYIRFYTGVPLLTQNGLGLGSLCIIDTKPRPPLNTHEIECLTWLADLVMERIDSVRKINFIDLPTGLYNRSRLEEDVARHFALSDNPITLVAVDIAAPRTLNEIVKALGYTFSTQFMLVIKERLQALLPAHFELYKISSTRLAFMLTNHAETKAEALYDRIVQAFEAPLVCNGIPLQTQIGIGVLPLAEERFRQTDWIRSLVSVADDARENRDGWTIYNPHRDQAQQRAFNLLNALTIALQSDDQLSLHYQPRLSLTTHTCHAVEALIRWTHPTLGKIGPGEFIPLAEKTFLIRSVSLWVLRQAIRQAAEWYRQGLNLKVAINVSAADLDDTQFVDTLIAHLQEHDLPICYVEIEFTESAVIRSAEQVKQQLERLHALGIEIAIDDFGTGYSNWAYLRDTPASTVKLDRSFLRHLSQVEKDRRIVKAMIHLAKEMNYRIVAEGIETEDIYSLMRDWGCDEGQGYLMAYPMPATEIPRWLQTKPPTY</sequence>
<feature type="domain" description="GGDEF" evidence="2">
    <location>
        <begin position="194"/>
        <end position="328"/>
    </location>
</feature>
<proteinExistence type="predicted"/>
<dbReference type="RefSeq" id="WP_145140650.1">
    <property type="nucleotide sequence ID" value="NZ_VLKY01000004.1"/>
</dbReference>
<dbReference type="Gene3D" id="3.30.70.270">
    <property type="match status" value="1"/>
</dbReference>
<dbReference type="AlphaFoldDB" id="A0A562QI55"/>
<dbReference type="SUPFAM" id="SSF55781">
    <property type="entry name" value="GAF domain-like"/>
    <property type="match status" value="1"/>
</dbReference>
<dbReference type="InterPro" id="IPR029016">
    <property type="entry name" value="GAF-like_dom_sf"/>
</dbReference>
<dbReference type="Gene3D" id="3.30.450.40">
    <property type="match status" value="1"/>
</dbReference>
<keyword evidence="4" id="KW-1185">Reference proteome</keyword>
<dbReference type="EMBL" id="VLKY01000004">
    <property type="protein sequence ID" value="TWI55736.1"/>
    <property type="molecule type" value="Genomic_DNA"/>
</dbReference>
<dbReference type="Gene3D" id="3.20.20.450">
    <property type="entry name" value="EAL domain"/>
    <property type="match status" value="1"/>
</dbReference>
<dbReference type="Pfam" id="PF00563">
    <property type="entry name" value="EAL"/>
    <property type="match status" value="1"/>
</dbReference>
<reference evidence="3 4" key="1">
    <citation type="journal article" date="2015" name="Stand. Genomic Sci.">
        <title>Genomic Encyclopedia of Bacterial and Archaeal Type Strains, Phase III: the genomes of soil and plant-associated and newly described type strains.</title>
        <authorList>
            <person name="Whitman W.B."/>
            <person name="Woyke T."/>
            <person name="Klenk H.P."/>
            <person name="Zhou Y."/>
            <person name="Lilburn T.G."/>
            <person name="Beck B.J."/>
            <person name="De Vos P."/>
            <person name="Vandamme P."/>
            <person name="Eisen J.A."/>
            <person name="Garrity G."/>
            <person name="Hugenholtz P."/>
            <person name="Kyrpides N.C."/>
        </authorList>
    </citation>
    <scope>NUCLEOTIDE SEQUENCE [LARGE SCALE GENOMIC DNA]</scope>
    <source>
        <strain evidence="3 4">CGMCC 1.6858</strain>
    </source>
</reference>
<comment type="caution">
    <text evidence="3">The sequence shown here is derived from an EMBL/GenBank/DDBJ whole genome shotgun (WGS) entry which is preliminary data.</text>
</comment>
<feature type="domain" description="EAL" evidence="1">
    <location>
        <begin position="337"/>
        <end position="591"/>
    </location>
</feature>
<evidence type="ECO:0000313" key="4">
    <source>
        <dbReference type="Proteomes" id="UP000316905"/>
    </source>
</evidence>
<dbReference type="InterPro" id="IPR050706">
    <property type="entry name" value="Cyclic-di-GMP_PDE-like"/>
</dbReference>
<dbReference type="SUPFAM" id="SSF141868">
    <property type="entry name" value="EAL domain-like"/>
    <property type="match status" value="1"/>
</dbReference>